<dbReference type="SUPFAM" id="SSF49265">
    <property type="entry name" value="Fibronectin type III"/>
    <property type="match status" value="1"/>
</dbReference>
<proteinExistence type="predicted"/>
<dbReference type="InterPro" id="IPR036116">
    <property type="entry name" value="FN3_sf"/>
</dbReference>
<dbReference type="InterPro" id="IPR013783">
    <property type="entry name" value="Ig-like_fold"/>
</dbReference>
<dbReference type="CDD" id="cd00063">
    <property type="entry name" value="FN3"/>
    <property type="match status" value="1"/>
</dbReference>
<dbReference type="Gene3D" id="2.60.40.10">
    <property type="entry name" value="Immunoglobulins"/>
    <property type="match status" value="1"/>
</dbReference>
<dbReference type="PROSITE" id="PS50853">
    <property type="entry name" value="FN3"/>
    <property type="match status" value="1"/>
</dbReference>
<protein>
    <submittedName>
        <fullName evidence="2">Fibronectin type III domain-containing protein</fullName>
    </submittedName>
</protein>
<dbReference type="Proteomes" id="UP000663090">
    <property type="component" value="Chromosome"/>
</dbReference>
<name>A0ABX7NEM6_9BACT</name>
<evidence type="ECO:0000313" key="2">
    <source>
        <dbReference type="EMBL" id="QSQ17240.1"/>
    </source>
</evidence>
<feature type="domain" description="Fibronectin type-III" evidence="1">
    <location>
        <begin position="393"/>
        <end position="489"/>
    </location>
</feature>
<dbReference type="InterPro" id="IPR003961">
    <property type="entry name" value="FN3_dom"/>
</dbReference>
<dbReference type="EMBL" id="CP071091">
    <property type="protein sequence ID" value="QSQ17240.1"/>
    <property type="molecule type" value="Genomic_DNA"/>
</dbReference>
<organism evidence="2 3">
    <name type="scientific">Myxococcus landrumensis</name>
    <dbReference type="NCBI Taxonomy" id="2813577"/>
    <lineage>
        <taxon>Bacteria</taxon>
        <taxon>Pseudomonadati</taxon>
        <taxon>Myxococcota</taxon>
        <taxon>Myxococcia</taxon>
        <taxon>Myxococcales</taxon>
        <taxon>Cystobacterineae</taxon>
        <taxon>Myxococcaceae</taxon>
        <taxon>Myxococcus</taxon>
    </lineage>
</organism>
<reference evidence="2 3" key="1">
    <citation type="submission" date="2021-02" db="EMBL/GenBank/DDBJ databases">
        <title>De Novo genome assembly of isolated myxobacteria.</title>
        <authorList>
            <person name="Stevens D.C."/>
        </authorList>
    </citation>
    <scope>NUCLEOTIDE SEQUENCE [LARGE SCALE GENOMIC DNA]</scope>
    <source>
        <strain evidence="2 3">SCHIC003</strain>
    </source>
</reference>
<sequence length="763" mass="81937">MDLTNFAGINWVQSCTWSSSLDAPVGTAMLTLRAFGPPAYSLAPMNETSPANNVGGVFDPLLRVGREVRIDVKTVPRGQGPEDGAWYEVFFGRIDVVEPSGDTLAVSCRDIGGVLQDVLIWDEREYGDNTVGIAVQTVMTQILANAGLYGYFAPYTPVDPMWQLGKYKQDKVPLMDALQALAGQLGWDLRFRWREGFHFWLTLRQPEREATVPVWEVAPHDYADTLSPTTRLTDIRNGVRVIYEDKNDLDAAGLSKRKVVTEVDTASRDLYGERWAEITEATLSNIDTEVEARRLAKAFIADLAHSALEVSITVPLWWHLEVGDVLLVRGDGIHLDHDELLAVQSLEHTVGAKGSASTKLTLRGRPSTSRVRWLRRESAPGLGEPLRFLGPNAPVDLSVSNTVNGAALSFKPAPTGPKWDSFELHISATPGFTPSTATFKELTATTRFEVAGLQPGMKHYAKVLGRDANGNTGAVSAEVTLTPRYVSPLDLQPYVNVASLPPNGDFEAHNNPMVPPDTWSMDAGLWGSEVRAVSDALTGVRAVMVSGVGAIASQLMAIRGGNRYGVDLMAKGSTPPAVFAVALRWFDASQAFLDDAVIINTPSPDGHYAQFTGAAAAPPAARYVRVVITGPGSAWPGRTLTVDSVLLAPLALVVEQPTPVTPFDFAGGGGGWMNFGAPEALTRWTKGLDGWVSLEGAMKSGAIGGAAFILPPGCRPSTNERFVTASASGNARIRVEPSGAVVVEAALDNSRVHLGGCRFFARG</sequence>
<evidence type="ECO:0000259" key="1">
    <source>
        <dbReference type="PROSITE" id="PS50853"/>
    </source>
</evidence>
<keyword evidence="3" id="KW-1185">Reference proteome</keyword>
<accession>A0ABX7NEM6</accession>
<dbReference type="RefSeq" id="WP_206718874.1">
    <property type="nucleotide sequence ID" value="NZ_CP071091.1"/>
</dbReference>
<evidence type="ECO:0000313" key="3">
    <source>
        <dbReference type="Proteomes" id="UP000663090"/>
    </source>
</evidence>
<gene>
    <name evidence="2" type="ORF">JY572_14765</name>
</gene>